<dbReference type="InterPro" id="IPR013784">
    <property type="entry name" value="Carb-bd-like_fold"/>
</dbReference>
<gene>
    <name evidence="4" type="ORF">Metus_0738</name>
</gene>
<keyword evidence="2" id="KW-1133">Transmembrane helix</keyword>
<dbReference type="Pfam" id="PF13620">
    <property type="entry name" value="CarboxypepD_reg"/>
    <property type="match status" value="1"/>
</dbReference>
<evidence type="ECO:0000313" key="4">
    <source>
        <dbReference type="EMBL" id="RWX73959.1"/>
    </source>
</evidence>
<dbReference type="AlphaFoldDB" id="A0A3S3TSZ3"/>
<accession>A0A3S3TSZ3</accession>
<dbReference type="Gene3D" id="2.60.40.10">
    <property type="entry name" value="Immunoglobulins"/>
    <property type="match status" value="2"/>
</dbReference>
<dbReference type="EMBL" id="RXGA01000002">
    <property type="protein sequence ID" value="RWX73959.1"/>
    <property type="molecule type" value="Genomic_DNA"/>
</dbReference>
<dbReference type="SUPFAM" id="SSF49452">
    <property type="entry name" value="Starch-binding domain-like"/>
    <property type="match status" value="1"/>
</dbReference>
<dbReference type="Pfam" id="PF09134">
    <property type="entry name" value="Invasin_D3"/>
    <property type="match status" value="1"/>
</dbReference>
<dbReference type="GO" id="GO:0030246">
    <property type="term" value="F:carbohydrate binding"/>
    <property type="evidence" value="ECO:0007669"/>
    <property type="project" value="InterPro"/>
</dbReference>
<comment type="caution">
    <text evidence="4">The sequence shown here is derived from an EMBL/GenBank/DDBJ whole genome shotgun (WGS) entry which is preliminary data.</text>
</comment>
<feature type="region of interest" description="Disordered" evidence="1">
    <location>
        <begin position="587"/>
        <end position="608"/>
    </location>
</feature>
<dbReference type="Proteomes" id="UP000288215">
    <property type="component" value="Unassembled WGS sequence"/>
</dbReference>
<reference evidence="4 5" key="1">
    <citation type="submission" date="2018-12" db="EMBL/GenBank/DDBJ databases">
        <title>The complete genome of the methanogenic archaea of the candidate phylum Verstraetearchaeota, obtained from the metagenome of underground thermal water.</title>
        <authorList>
            <person name="Kadnikov V.V."/>
            <person name="Mardanov A.V."/>
            <person name="Beletsky A.V."/>
            <person name="Karnachuk O.V."/>
            <person name="Ravin N.V."/>
        </authorList>
    </citation>
    <scope>NUCLEOTIDE SEQUENCE [LARGE SCALE GENOMIC DNA]</scope>
    <source>
        <strain evidence="4">Ch88</strain>
    </source>
</reference>
<proteinExistence type="predicted"/>
<keyword evidence="2" id="KW-0472">Membrane</keyword>
<feature type="domain" description="Invasin" evidence="3">
    <location>
        <begin position="473"/>
        <end position="549"/>
    </location>
</feature>
<evidence type="ECO:0000256" key="1">
    <source>
        <dbReference type="SAM" id="MobiDB-lite"/>
    </source>
</evidence>
<dbReference type="InterPro" id="IPR015217">
    <property type="entry name" value="Invasin_dom_3"/>
</dbReference>
<sequence length="691" mass="72258">MINICKLGNKILKLVIMSNKESSILAFVLLAIISIQLVASGSSVYAAVQAPTKLKIYVGPPKVLADNNVYETIYVQLQDSKGLPARANRDIEIYLSSSSIYVGTVDPMITIRAGETYAVAKFYSTYTPGTTTITATASGFETVMASMTTVGPVPYKLVVYVLPEFLPADNRQYTAVVVQLQDSGGNPAKAPIGNVNVSLFSSNTTVGTVEPYAIIPSGSTYVIAKFNTTNVNGSTTVTAIASGYVTGSATVKTQSYSIEPATKLAVYISPQKVPADGIFYDIVAVQLKDSKGIIANATSNVVVSLSSSNIGIGTVTESITIPTGQTFAIARFNSTFKSGSTTITAVATNLTSASQSITTVGPVPSKLSIYCVPSSLPADNRQYTAVVVQLQDSGGNPAKDPEGDVLVDLFSSKPDFGIPAPRLVIPYGTTYSVATFNSTFLAGSTDLTAQSAGYYSAQARMTTSLIDEIPLTVTVSAEPGTIDSEAKSTIRILVKFNNTAPATGVTVKLSSNNGGTFSAVTNESDGQYSAVFTAPKVNSNTMITITANATKTGYITGYGSTTVIVTTVIQRGSLRLYVRDGSGNPVSAATVTSTSQPSGASPVSSTTDQNGLASFNDIVAGTYVFSIAKEGYETKSVTVSVSANQTSTFTVAIAKVETLSSDLLIFIAGIVIAAFVAGTIIFMLMRRRKRK</sequence>
<evidence type="ECO:0000259" key="3">
    <source>
        <dbReference type="Pfam" id="PF09134"/>
    </source>
</evidence>
<feature type="transmembrane region" description="Helical" evidence="2">
    <location>
        <begin position="663"/>
        <end position="685"/>
    </location>
</feature>
<name>A0A3S3TSZ3_METS7</name>
<evidence type="ECO:0000313" key="5">
    <source>
        <dbReference type="Proteomes" id="UP000288215"/>
    </source>
</evidence>
<protein>
    <recommendedName>
        <fullName evidence="3">Invasin domain-containing protein</fullName>
    </recommendedName>
</protein>
<dbReference type="InterPro" id="IPR013783">
    <property type="entry name" value="Ig-like_fold"/>
</dbReference>
<keyword evidence="2" id="KW-0812">Transmembrane</keyword>
<evidence type="ECO:0000256" key="2">
    <source>
        <dbReference type="SAM" id="Phobius"/>
    </source>
</evidence>
<dbReference type="Gene3D" id="2.60.40.1120">
    <property type="entry name" value="Carboxypeptidase-like, regulatory domain"/>
    <property type="match status" value="1"/>
</dbReference>
<organism evidence="4 5">
    <name type="scientific">Methanosuratincola subterraneus</name>
    <dbReference type="NCBI Taxonomy" id="2593994"/>
    <lineage>
        <taxon>Archaea</taxon>
        <taxon>Thermoproteota</taxon>
        <taxon>Methanosuratincolia</taxon>
        <taxon>Candidatus Methanomethylicales</taxon>
        <taxon>Candidatus Methanomethylicaceae</taxon>
        <taxon>Candidatus Methanosuratincola (ex Vanwonterghem et al. 2016)</taxon>
    </lineage>
</organism>